<protein>
    <recommendedName>
        <fullName evidence="13">Ribonuclease</fullName>
        <ecNumber evidence="13">3.1.26.4</ecNumber>
    </recommendedName>
</protein>
<dbReference type="EMBL" id="QUAH01000013">
    <property type="protein sequence ID" value="RFT15051.1"/>
    <property type="molecule type" value="Genomic_DNA"/>
</dbReference>
<evidence type="ECO:0000256" key="13">
    <source>
        <dbReference type="RuleBase" id="RU003515"/>
    </source>
</evidence>
<evidence type="ECO:0000256" key="2">
    <source>
        <dbReference type="ARBA" id="ARBA00001946"/>
    </source>
</evidence>
<evidence type="ECO:0000256" key="7">
    <source>
        <dbReference type="ARBA" id="ARBA00022722"/>
    </source>
</evidence>
<dbReference type="InterPro" id="IPR012337">
    <property type="entry name" value="RNaseH-like_sf"/>
</dbReference>
<dbReference type="GO" id="GO:0032299">
    <property type="term" value="C:ribonuclease H2 complex"/>
    <property type="evidence" value="ECO:0007669"/>
    <property type="project" value="TreeGrafter"/>
</dbReference>
<dbReference type="GO" id="GO:0004523">
    <property type="term" value="F:RNA-DNA hybrid ribonuclease activity"/>
    <property type="evidence" value="ECO:0007669"/>
    <property type="project" value="UniProtKB-UniRule"/>
</dbReference>
<evidence type="ECO:0000313" key="16">
    <source>
        <dbReference type="Proteomes" id="UP000257323"/>
    </source>
</evidence>
<feature type="binding site" evidence="12">
    <location>
        <position position="18"/>
    </location>
    <ligand>
        <name>a divalent metal cation</name>
        <dbReference type="ChEBI" id="CHEBI:60240"/>
    </ligand>
</feature>
<evidence type="ECO:0000256" key="6">
    <source>
        <dbReference type="ARBA" id="ARBA00022490"/>
    </source>
</evidence>
<dbReference type="PROSITE" id="PS51975">
    <property type="entry name" value="RNASE_H_2"/>
    <property type="match status" value="1"/>
</dbReference>
<keyword evidence="8 12" id="KW-0479">Metal-binding</keyword>
<evidence type="ECO:0000259" key="14">
    <source>
        <dbReference type="PROSITE" id="PS51975"/>
    </source>
</evidence>
<comment type="cofactor">
    <cofactor evidence="2">
        <name>Mg(2+)</name>
        <dbReference type="ChEBI" id="CHEBI:18420"/>
    </cofactor>
</comment>
<dbReference type="Pfam" id="PF01351">
    <property type="entry name" value="RNase_HII"/>
    <property type="match status" value="1"/>
</dbReference>
<name>A0A3E2BJZ2_9BACT</name>
<dbReference type="InterPro" id="IPR024567">
    <property type="entry name" value="RNase_HII/HIII_dom"/>
</dbReference>
<feature type="domain" description="RNase H type-2" evidence="14">
    <location>
        <begin position="11"/>
        <end position="222"/>
    </location>
</feature>
<dbReference type="NCBIfam" id="TIGR00716">
    <property type="entry name" value="rnhC"/>
    <property type="match status" value="1"/>
</dbReference>
<dbReference type="PANTHER" id="PTHR10954">
    <property type="entry name" value="RIBONUCLEASE H2 SUBUNIT A"/>
    <property type="match status" value="1"/>
</dbReference>
<dbReference type="GO" id="GO:0043137">
    <property type="term" value="P:DNA replication, removal of RNA primer"/>
    <property type="evidence" value="ECO:0007669"/>
    <property type="project" value="TreeGrafter"/>
</dbReference>
<keyword evidence="11" id="KW-0460">Magnesium</keyword>
<comment type="subcellular location">
    <subcellularLocation>
        <location evidence="4">Cytoplasm</location>
    </subcellularLocation>
</comment>
<keyword evidence="9 12" id="KW-0255">Endonuclease</keyword>
<dbReference type="GO" id="GO:0003723">
    <property type="term" value="F:RNA binding"/>
    <property type="evidence" value="ECO:0007669"/>
    <property type="project" value="UniProtKB-UniRule"/>
</dbReference>
<dbReference type="AlphaFoldDB" id="A0A3E2BJZ2"/>
<evidence type="ECO:0000256" key="12">
    <source>
        <dbReference type="PROSITE-ProRule" id="PRU01319"/>
    </source>
</evidence>
<evidence type="ECO:0000256" key="3">
    <source>
        <dbReference type="ARBA" id="ARBA00004065"/>
    </source>
</evidence>
<dbReference type="SUPFAM" id="SSF53098">
    <property type="entry name" value="Ribonuclease H-like"/>
    <property type="match status" value="1"/>
</dbReference>
<dbReference type="GO" id="GO:0005737">
    <property type="term" value="C:cytoplasm"/>
    <property type="evidence" value="ECO:0007669"/>
    <property type="project" value="UniProtKB-SubCell"/>
</dbReference>
<evidence type="ECO:0000256" key="5">
    <source>
        <dbReference type="ARBA" id="ARBA00008378"/>
    </source>
</evidence>
<dbReference type="GO" id="GO:0006298">
    <property type="term" value="P:mismatch repair"/>
    <property type="evidence" value="ECO:0007669"/>
    <property type="project" value="TreeGrafter"/>
</dbReference>
<accession>A0A3E2BJZ2</accession>
<evidence type="ECO:0000256" key="10">
    <source>
        <dbReference type="ARBA" id="ARBA00022801"/>
    </source>
</evidence>
<comment type="similarity">
    <text evidence="5">Belongs to the RNase HII family. RnhC subfamily.</text>
</comment>
<comment type="caution">
    <text evidence="15">The sequence shown here is derived from an EMBL/GenBank/DDBJ whole genome shotgun (WGS) entry which is preliminary data.</text>
</comment>
<evidence type="ECO:0000256" key="11">
    <source>
        <dbReference type="ARBA" id="ARBA00022842"/>
    </source>
</evidence>
<comment type="function">
    <text evidence="3 13">Endonuclease that specifically degrades the RNA of RNA-DNA hybrids.</text>
</comment>
<dbReference type="GO" id="GO:0046872">
    <property type="term" value="F:metal ion binding"/>
    <property type="evidence" value="ECO:0007669"/>
    <property type="project" value="UniProtKB-KW"/>
</dbReference>
<feature type="binding site" evidence="12">
    <location>
        <position position="17"/>
    </location>
    <ligand>
        <name>a divalent metal cation</name>
        <dbReference type="ChEBI" id="CHEBI:60240"/>
    </ligand>
</feature>
<dbReference type="InterPro" id="IPR036397">
    <property type="entry name" value="RNaseH_sf"/>
</dbReference>
<comment type="catalytic activity">
    <reaction evidence="1 12 13">
        <text>Endonucleolytic cleavage to 5'-phosphomonoester.</text>
        <dbReference type="EC" id="3.1.26.4"/>
    </reaction>
</comment>
<reference evidence="15 16" key="1">
    <citation type="submission" date="2018-08" db="EMBL/GenBank/DDBJ databases">
        <title>Genome analysis of the thermophilic bacterium of the candidate phylum Aminicenantes from deep subsurface aquifer revealed its physiology and ecological role.</title>
        <authorList>
            <person name="Kadnikov V.V."/>
            <person name="Mardanov A.V."/>
            <person name="Beletsky A.V."/>
            <person name="Karnachuk O.V."/>
            <person name="Ravin N.V."/>
        </authorList>
    </citation>
    <scope>NUCLEOTIDE SEQUENCE [LARGE SCALE GENOMIC DNA]</scope>
    <source>
        <strain evidence="15">BY38</strain>
    </source>
</reference>
<feature type="binding site" evidence="12">
    <location>
        <position position="119"/>
    </location>
    <ligand>
        <name>a divalent metal cation</name>
        <dbReference type="ChEBI" id="CHEBI:60240"/>
    </ligand>
</feature>
<evidence type="ECO:0000313" key="15">
    <source>
        <dbReference type="EMBL" id="RFT15051.1"/>
    </source>
</evidence>
<keyword evidence="7 12" id="KW-0540">Nuclease</keyword>
<dbReference type="EC" id="3.1.26.4" evidence="13"/>
<comment type="cofactor">
    <cofactor evidence="12">
        <name>Mn(2+)</name>
        <dbReference type="ChEBI" id="CHEBI:29035"/>
    </cofactor>
    <cofactor evidence="12">
        <name>Mg(2+)</name>
        <dbReference type="ChEBI" id="CHEBI:18420"/>
    </cofactor>
    <text evidence="12">Manganese or magnesium. Binds 1 divalent metal ion per monomer in the absence of substrate. May bind a second metal ion after substrate binding.</text>
</comment>
<dbReference type="CDD" id="cd06590">
    <property type="entry name" value="RNase_HII_bacteria_HIII_like"/>
    <property type="match status" value="1"/>
</dbReference>
<keyword evidence="10 12" id="KW-0378">Hydrolase</keyword>
<dbReference type="PANTHER" id="PTHR10954:SF23">
    <property type="entry name" value="RIBONUCLEASE"/>
    <property type="match status" value="1"/>
</dbReference>
<evidence type="ECO:0000256" key="4">
    <source>
        <dbReference type="ARBA" id="ARBA00004496"/>
    </source>
</evidence>
<organism evidence="15 16">
    <name type="scientific">Candidatus Saccharicenans subterraneus</name>
    <dbReference type="NCBI Taxonomy" id="2508984"/>
    <lineage>
        <taxon>Bacteria</taxon>
        <taxon>Candidatus Aminicenantota</taxon>
        <taxon>Candidatus Aminicenantia</taxon>
        <taxon>Candidatus Aminicenantales</taxon>
        <taxon>Candidatus Saccharicenantaceae</taxon>
        <taxon>Candidatus Saccharicenans</taxon>
    </lineage>
</organism>
<keyword evidence="6" id="KW-0963">Cytoplasm</keyword>
<evidence type="ECO:0000256" key="8">
    <source>
        <dbReference type="ARBA" id="ARBA00022723"/>
    </source>
</evidence>
<proteinExistence type="inferred from homology"/>
<dbReference type="InterPro" id="IPR004641">
    <property type="entry name" value="RNase_HIII"/>
</dbReference>
<evidence type="ECO:0000256" key="9">
    <source>
        <dbReference type="ARBA" id="ARBA00022759"/>
    </source>
</evidence>
<evidence type="ECO:0000256" key="1">
    <source>
        <dbReference type="ARBA" id="ARBA00000077"/>
    </source>
</evidence>
<sequence>MKQEELFPPEAGHIGTDESGKGDFFGPLVVAGFFLPEGQEGVLQELGVRDSKKLSDGRVLEIARSLRQGYKSSVVAIGPERYNALYRNLRNLNRLLAWGHARVIENILAEVNCAMAITDQFGDERFVREALLKKGKNINLIQKTKAEEDLAVAAASILARAHFLYKLKDLSEEFGVELPKGASPLVEEAGLKLVKKYGPEILEKVAKTHFKTTEKILKIAGA</sequence>
<dbReference type="InterPro" id="IPR001352">
    <property type="entry name" value="RNase_HII/HIII"/>
</dbReference>
<dbReference type="Proteomes" id="UP000257323">
    <property type="component" value="Unassembled WGS sequence"/>
</dbReference>
<dbReference type="Gene3D" id="3.30.420.10">
    <property type="entry name" value="Ribonuclease H-like superfamily/Ribonuclease H"/>
    <property type="match status" value="1"/>
</dbReference>
<gene>
    <name evidence="15" type="ORF">OP8BY_0682</name>
</gene>